<comment type="pathway">
    <text evidence="9">Protein modification; protein glycosylation.</text>
</comment>
<dbReference type="GO" id="GO:0016095">
    <property type="term" value="P:polyprenol catabolic process"/>
    <property type="evidence" value="ECO:0007669"/>
    <property type="project" value="UniProtKB-UniRule"/>
</dbReference>
<dbReference type="InterPro" id="IPR039698">
    <property type="entry name" value="Dfg10/SRD5A3"/>
</dbReference>
<dbReference type="PANTHER" id="PTHR14624:SF0">
    <property type="entry name" value="POLYPRENOL REDUCTASE"/>
    <property type="match status" value="1"/>
</dbReference>
<evidence type="ECO:0000256" key="9">
    <source>
        <dbReference type="RuleBase" id="RU367081"/>
    </source>
</evidence>
<dbReference type="EC" id="1.3.1.94" evidence="2 9"/>
<evidence type="ECO:0000256" key="4">
    <source>
        <dbReference type="ARBA" id="ARBA00022989"/>
    </source>
</evidence>
<feature type="compositionally biased region" description="Acidic residues" evidence="10">
    <location>
        <begin position="402"/>
        <end position="412"/>
    </location>
</feature>
<dbReference type="EMBL" id="NEVH01006721">
    <property type="protein sequence ID" value="PNF37138.1"/>
    <property type="molecule type" value="Genomic_DNA"/>
</dbReference>
<protein>
    <recommendedName>
        <fullName evidence="7 9">Polyprenal reductase</fullName>
        <ecNumber evidence="2 9">1.3.1.94</ecNumber>
    </recommendedName>
</protein>
<dbReference type="PANTHER" id="PTHR14624">
    <property type="entry name" value="DFG10 PROTEIN"/>
    <property type="match status" value="1"/>
</dbReference>
<name>A0A2J7R8I1_9NEOP</name>
<dbReference type="InterPro" id="IPR001104">
    <property type="entry name" value="3-oxo-5_a-steroid_4-DH_C"/>
</dbReference>
<feature type="transmembrane region" description="Helical" evidence="9">
    <location>
        <begin position="47"/>
        <end position="70"/>
    </location>
</feature>
<feature type="compositionally biased region" description="Gly residues" evidence="10">
    <location>
        <begin position="389"/>
        <end position="401"/>
    </location>
</feature>
<dbReference type="InParanoid" id="A0A2J7R8I1"/>
<keyword evidence="9" id="KW-0256">Endoplasmic reticulum</keyword>
<dbReference type="PROSITE" id="PS50244">
    <property type="entry name" value="S5A_REDUCTASE"/>
    <property type="match status" value="1"/>
</dbReference>
<evidence type="ECO:0000256" key="5">
    <source>
        <dbReference type="ARBA" id="ARBA00023136"/>
    </source>
</evidence>
<sequence>MGCLINNIEKYMPVFLTQTFRHGKFAYQGKPSQLKIIEVPKSWFRHFYVFASVYTTLSLILTFGIYFLSWELSPWLVTLLDLLASSNRKANVSAVSSLLALSLLTIQAWRRFYETWFVSVFSNTRMNFSHYIVGFIHYFGSVTAILAESPGYWCVLSAPFSQRGLTAIFQLKEITLGNIYGSVLFLWAFCCQYKAAVLLANLRKNKKGSIVTLEHRVPHGDWFELVSSPHNMAEILMYLALTFILFGSNTWPVVFLWVLSNQERECRQYSDWVQAGQLMGQSLSRDRGKIFSFCHPYRFWDPPNLSGNISVDDPSFLPLRLTHYWKHEFGDFASGNISVDEPSFLPFKSTHCCKYKFRDFESVNQMSAYCGWKDISTTILTASGDSGGCGDGGGGSHGGGNDGEDGGGGDRQ</sequence>
<dbReference type="Pfam" id="PF02544">
    <property type="entry name" value="Steroid_dh"/>
    <property type="match status" value="1"/>
</dbReference>
<evidence type="ECO:0000313" key="12">
    <source>
        <dbReference type="EMBL" id="PNF37138.1"/>
    </source>
</evidence>
<evidence type="ECO:0000259" key="11">
    <source>
        <dbReference type="Pfam" id="PF02544"/>
    </source>
</evidence>
<evidence type="ECO:0000313" key="13">
    <source>
        <dbReference type="Proteomes" id="UP000235965"/>
    </source>
</evidence>
<dbReference type="GO" id="GO:0006488">
    <property type="term" value="P:dolichol-linked oligosaccharide biosynthetic process"/>
    <property type="evidence" value="ECO:0007669"/>
    <property type="project" value="UniProtKB-UniRule"/>
</dbReference>
<dbReference type="AlphaFoldDB" id="A0A2J7R8I1"/>
<gene>
    <name evidence="12" type="ORF">B7P43_G00381</name>
</gene>
<dbReference type="STRING" id="105785.A0A2J7R8I1"/>
<dbReference type="GO" id="GO:0102389">
    <property type="term" value="F:polyprenol reductase activity"/>
    <property type="evidence" value="ECO:0007669"/>
    <property type="project" value="UniProtKB-UniRule"/>
</dbReference>
<evidence type="ECO:0000256" key="8">
    <source>
        <dbReference type="ARBA" id="ARBA00049427"/>
    </source>
</evidence>
<organism evidence="12 13">
    <name type="scientific">Cryptotermes secundus</name>
    <dbReference type="NCBI Taxonomy" id="105785"/>
    <lineage>
        <taxon>Eukaryota</taxon>
        <taxon>Metazoa</taxon>
        <taxon>Ecdysozoa</taxon>
        <taxon>Arthropoda</taxon>
        <taxon>Hexapoda</taxon>
        <taxon>Insecta</taxon>
        <taxon>Pterygota</taxon>
        <taxon>Neoptera</taxon>
        <taxon>Polyneoptera</taxon>
        <taxon>Dictyoptera</taxon>
        <taxon>Blattodea</taxon>
        <taxon>Blattoidea</taxon>
        <taxon>Termitoidae</taxon>
        <taxon>Kalotermitidae</taxon>
        <taxon>Cryptotermitinae</taxon>
        <taxon>Cryptotermes</taxon>
    </lineage>
</organism>
<keyword evidence="9" id="KW-0521">NADP</keyword>
<keyword evidence="13" id="KW-1185">Reference proteome</keyword>
<accession>A0A2J7R8I1</accession>
<comment type="caution">
    <text evidence="12">The sequence shown here is derived from an EMBL/GenBank/DDBJ whole genome shotgun (WGS) entry which is preliminary data.</text>
</comment>
<evidence type="ECO:0000256" key="7">
    <source>
        <dbReference type="ARBA" id="ARBA00047186"/>
    </source>
</evidence>
<evidence type="ECO:0000256" key="3">
    <source>
        <dbReference type="ARBA" id="ARBA00022692"/>
    </source>
</evidence>
<comment type="function">
    <text evidence="9">Plays a key role in early steps of protein N-linked glycosylation by being involved in the conversion of polyprenol into dolichol. Acts as a polyprenal reductase that mediates the reduction of polyprenal into dolichal in a NADP-dependent mechanism. Dolichols are required for the synthesis of dolichol-linked monosaccharides and the oligosaccharide precursor used for N-glycosylation.</text>
</comment>
<dbReference type="UniPathway" id="UPA00378"/>
<dbReference type="Proteomes" id="UP000235965">
    <property type="component" value="Unassembled WGS sequence"/>
</dbReference>
<keyword evidence="4 9" id="KW-1133">Transmembrane helix</keyword>
<dbReference type="GO" id="GO:0005789">
    <property type="term" value="C:endoplasmic reticulum membrane"/>
    <property type="evidence" value="ECO:0007669"/>
    <property type="project" value="UniProtKB-SubCell"/>
</dbReference>
<feature type="transmembrane region" description="Helical" evidence="9">
    <location>
        <begin position="235"/>
        <end position="259"/>
    </location>
</feature>
<dbReference type="FunCoup" id="A0A2J7R8I1">
    <property type="interactions" value="991"/>
</dbReference>
<comment type="catalytic activity">
    <reaction evidence="8 9">
        <text>a di-trans,poly-cis-dolichal + NADP(+) = a di-trans,poly-cis-polyprenal + NADPH + H(+)</text>
        <dbReference type="Rhea" id="RHEA:80727"/>
        <dbReference type="Rhea" id="RHEA-COMP:19536"/>
        <dbReference type="Rhea" id="RHEA-COMP:19537"/>
        <dbReference type="ChEBI" id="CHEBI:15378"/>
        <dbReference type="ChEBI" id="CHEBI:57783"/>
        <dbReference type="ChEBI" id="CHEBI:58349"/>
        <dbReference type="ChEBI" id="CHEBI:231623"/>
        <dbReference type="ChEBI" id="CHEBI:231637"/>
        <dbReference type="EC" id="1.3.1.94"/>
    </reaction>
    <physiologicalReaction direction="right-to-left" evidence="8 9">
        <dbReference type="Rhea" id="RHEA:80729"/>
    </physiologicalReaction>
</comment>
<evidence type="ECO:0000256" key="1">
    <source>
        <dbReference type="ARBA" id="ARBA00004127"/>
    </source>
</evidence>
<dbReference type="OrthoDB" id="5788137at2759"/>
<keyword evidence="9" id="KW-0560">Oxidoreductase</keyword>
<dbReference type="GO" id="GO:0003865">
    <property type="term" value="F:3-oxo-5-alpha-steroid 4-dehydrogenase activity"/>
    <property type="evidence" value="ECO:0007669"/>
    <property type="project" value="TreeGrafter"/>
</dbReference>
<reference evidence="12 13" key="1">
    <citation type="submission" date="2017-12" db="EMBL/GenBank/DDBJ databases">
        <title>Hemimetabolous genomes reveal molecular basis of termite eusociality.</title>
        <authorList>
            <person name="Harrison M.C."/>
            <person name="Jongepier E."/>
            <person name="Robertson H.M."/>
            <person name="Arning N."/>
            <person name="Bitard-Feildel T."/>
            <person name="Chao H."/>
            <person name="Childers C.P."/>
            <person name="Dinh H."/>
            <person name="Doddapaneni H."/>
            <person name="Dugan S."/>
            <person name="Gowin J."/>
            <person name="Greiner C."/>
            <person name="Han Y."/>
            <person name="Hu H."/>
            <person name="Hughes D.S.T."/>
            <person name="Huylmans A.-K."/>
            <person name="Kemena C."/>
            <person name="Kremer L.P.M."/>
            <person name="Lee S.L."/>
            <person name="Lopez-Ezquerra A."/>
            <person name="Mallet L."/>
            <person name="Monroy-Kuhn J.M."/>
            <person name="Moser A."/>
            <person name="Murali S.C."/>
            <person name="Muzny D.M."/>
            <person name="Otani S."/>
            <person name="Piulachs M.-D."/>
            <person name="Poelchau M."/>
            <person name="Qu J."/>
            <person name="Schaub F."/>
            <person name="Wada-Katsumata A."/>
            <person name="Worley K.C."/>
            <person name="Xie Q."/>
            <person name="Ylla G."/>
            <person name="Poulsen M."/>
            <person name="Gibbs R.A."/>
            <person name="Schal C."/>
            <person name="Richards S."/>
            <person name="Belles X."/>
            <person name="Korb J."/>
            <person name="Bornberg-Bauer E."/>
        </authorList>
    </citation>
    <scope>NUCLEOTIDE SEQUENCE [LARGE SCALE GENOMIC DNA]</scope>
    <source>
        <tissue evidence="12">Whole body</tissue>
    </source>
</reference>
<evidence type="ECO:0000256" key="6">
    <source>
        <dbReference type="ARBA" id="ARBA00046320"/>
    </source>
</evidence>
<feature type="domain" description="3-oxo-5-alpha-steroid 4-dehydrogenase C-terminal" evidence="11">
    <location>
        <begin position="178"/>
        <end position="273"/>
    </location>
</feature>
<comment type="similarity">
    <text evidence="6 9">Belongs to the steroid 5-alpha reductase family. Polyprenal reductase subfamily.</text>
</comment>
<feature type="region of interest" description="Disordered" evidence="10">
    <location>
        <begin position="389"/>
        <end position="412"/>
    </location>
</feature>
<comment type="subcellular location">
    <subcellularLocation>
        <location evidence="1">Endomembrane system</location>
        <topology evidence="1">Multi-pass membrane protein</topology>
    </subcellularLocation>
    <subcellularLocation>
        <location evidence="9">Endoplasmic reticulum membrane</location>
    </subcellularLocation>
</comment>
<dbReference type="GO" id="GO:0160198">
    <property type="term" value="F:polyprenal reductase activity"/>
    <property type="evidence" value="ECO:0007669"/>
    <property type="project" value="UniProtKB-EC"/>
</dbReference>
<feature type="transmembrane region" description="Helical" evidence="9">
    <location>
        <begin position="130"/>
        <end position="147"/>
    </location>
</feature>
<keyword evidence="3 9" id="KW-0812">Transmembrane</keyword>
<feature type="transmembrane region" description="Helical" evidence="9">
    <location>
        <begin position="179"/>
        <end position="200"/>
    </location>
</feature>
<keyword evidence="5 9" id="KW-0472">Membrane</keyword>
<evidence type="ECO:0000256" key="2">
    <source>
        <dbReference type="ARBA" id="ARBA00012522"/>
    </source>
</evidence>
<proteinExistence type="inferred from homology"/>
<evidence type="ECO:0000256" key="10">
    <source>
        <dbReference type="SAM" id="MobiDB-lite"/>
    </source>
</evidence>